<dbReference type="Gene3D" id="3.40.50.1110">
    <property type="entry name" value="SGNH hydrolase"/>
    <property type="match status" value="1"/>
</dbReference>
<keyword evidence="5" id="KW-1185">Reference proteome</keyword>
<reference evidence="4 5" key="1">
    <citation type="submission" date="2019-12" db="EMBL/GenBank/DDBJ databases">
        <authorList>
            <person name="Kim Y.S."/>
        </authorList>
    </citation>
    <scope>NUCLEOTIDE SEQUENCE [LARGE SCALE GENOMIC DNA]</scope>
    <source>
        <strain evidence="4 5">MMS17-SY077</strain>
    </source>
</reference>
<dbReference type="RefSeq" id="WP_160425070.1">
    <property type="nucleotide sequence ID" value="NZ_WSTA01000048.1"/>
</dbReference>
<name>A0A6I4NXS7_9MICO</name>
<evidence type="ECO:0000259" key="3">
    <source>
        <dbReference type="Pfam" id="PF13472"/>
    </source>
</evidence>
<proteinExistence type="predicted"/>
<protein>
    <recommendedName>
        <fullName evidence="3">SGNH hydrolase-type esterase domain-containing protein</fullName>
    </recommendedName>
</protein>
<feature type="domain" description="SGNH hydrolase-type esterase" evidence="3">
    <location>
        <begin position="60"/>
        <end position="275"/>
    </location>
</feature>
<evidence type="ECO:0000256" key="1">
    <source>
        <dbReference type="PIRSR" id="PIRSR637460-1"/>
    </source>
</evidence>
<organism evidence="4 5">
    <name type="scientific">Agromyces seonyuensis</name>
    <dbReference type="NCBI Taxonomy" id="2662446"/>
    <lineage>
        <taxon>Bacteria</taxon>
        <taxon>Bacillati</taxon>
        <taxon>Actinomycetota</taxon>
        <taxon>Actinomycetes</taxon>
        <taxon>Micrococcales</taxon>
        <taxon>Microbacteriaceae</taxon>
        <taxon>Agromyces</taxon>
    </lineage>
</organism>
<dbReference type="PANTHER" id="PTHR37981">
    <property type="entry name" value="LIPASE 2"/>
    <property type="match status" value="1"/>
</dbReference>
<dbReference type="GO" id="GO:0019433">
    <property type="term" value="P:triglyceride catabolic process"/>
    <property type="evidence" value="ECO:0007669"/>
    <property type="project" value="TreeGrafter"/>
</dbReference>
<dbReference type="SUPFAM" id="SSF52266">
    <property type="entry name" value="SGNH hydrolase"/>
    <property type="match status" value="1"/>
</dbReference>
<evidence type="ECO:0000313" key="4">
    <source>
        <dbReference type="EMBL" id="MWB99116.1"/>
    </source>
</evidence>
<dbReference type="InterPro" id="IPR036514">
    <property type="entry name" value="SGNH_hydro_sf"/>
</dbReference>
<feature type="active site" evidence="1">
    <location>
        <position position="267"/>
    </location>
</feature>
<dbReference type="CDD" id="cd01823">
    <property type="entry name" value="SEST_like"/>
    <property type="match status" value="1"/>
</dbReference>
<sequence length="286" mass="28978">MAESTAVAAESDRPRSRRGRGLAVAIAGLGLIAAAIAGPAGPASAAATKWTPPQQLQYAAVGDSFAAGTGARPYADKACSRSALAYPKLLTLDLRIKLAAFPACSGADIPATLAQVNTLPSGLGAISVGVGGQDVGFVAVMYSCFVVPDPAVCPALIAAGAAGAQTPEFAAGIDAVILAAKAKAPKVVLTGYPLLFHENGAGVNPKYQYADEVNDATVILNDALEARALANGIVFVDVEDDFAGHGIGSSRPWINDFFALLPTDGFHPNAFGYAAYAKAVRPSLAP</sequence>
<comment type="caution">
    <text evidence="4">The sequence shown here is derived from an EMBL/GenBank/DDBJ whole genome shotgun (WGS) entry which is preliminary data.</text>
</comment>
<keyword evidence="2" id="KW-1015">Disulfide bond</keyword>
<dbReference type="InterPro" id="IPR037460">
    <property type="entry name" value="SEST-like"/>
</dbReference>
<feature type="active site" description="Nucleophile" evidence="1">
    <location>
        <position position="64"/>
    </location>
</feature>
<feature type="disulfide bond" evidence="2">
    <location>
        <begin position="79"/>
        <end position="104"/>
    </location>
</feature>
<dbReference type="GO" id="GO:0004806">
    <property type="term" value="F:triacylglycerol lipase activity"/>
    <property type="evidence" value="ECO:0007669"/>
    <property type="project" value="TreeGrafter"/>
</dbReference>
<dbReference type="InterPro" id="IPR013830">
    <property type="entry name" value="SGNH_hydro"/>
</dbReference>
<evidence type="ECO:0000313" key="5">
    <source>
        <dbReference type="Proteomes" id="UP000438182"/>
    </source>
</evidence>
<feature type="disulfide bond" evidence="2">
    <location>
        <begin position="144"/>
        <end position="153"/>
    </location>
</feature>
<evidence type="ECO:0000256" key="2">
    <source>
        <dbReference type="PIRSR" id="PIRSR637460-2"/>
    </source>
</evidence>
<dbReference type="Pfam" id="PF13472">
    <property type="entry name" value="Lipase_GDSL_2"/>
    <property type="match status" value="1"/>
</dbReference>
<gene>
    <name evidence="4" type="ORF">GB864_11235</name>
</gene>
<dbReference type="Proteomes" id="UP000438182">
    <property type="component" value="Unassembled WGS sequence"/>
</dbReference>
<accession>A0A6I4NXS7</accession>
<dbReference type="EMBL" id="WSTA01000048">
    <property type="protein sequence ID" value="MWB99116.1"/>
    <property type="molecule type" value="Genomic_DNA"/>
</dbReference>
<dbReference type="PANTHER" id="PTHR37981:SF1">
    <property type="entry name" value="SGNH HYDROLASE-TYPE ESTERASE DOMAIN-CONTAINING PROTEIN"/>
    <property type="match status" value="1"/>
</dbReference>
<dbReference type="AlphaFoldDB" id="A0A6I4NXS7"/>